<dbReference type="PROSITE" id="PS51352">
    <property type="entry name" value="THIOREDOXIN_2"/>
    <property type="match status" value="1"/>
</dbReference>
<dbReference type="SUPFAM" id="SSF52833">
    <property type="entry name" value="Thioredoxin-like"/>
    <property type="match status" value="1"/>
</dbReference>
<dbReference type="Gene3D" id="3.40.30.10">
    <property type="entry name" value="Glutaredoxin"/>
    <property type="match status" value="1"/>
</dbReference>
<feature type="domain" description="Thioredoxin" evidence="9">
    <location>
        <begin position="1"/>
        <end position="114"/>
    </location>
</feature>
<evidence type="ECO:0000256" key="5">
    <source>
        <dbReference type="ARBA" id="ARBA00023284"/>
    </source>
</evidence>
<keyword evidence="4 8" id="KW-1015">Disulfide bond</keyword>
<keyword evidence="3" id="KW-0249">Electron transport</keyword>
<dbReference type="EMBL" id="JAAXPG010000019">
    <property type="protein sequence ID" value="NKY99910.1"/>
    <property type="molecule type" value="Genomic_DNA"/>
</dbReference>
<dbReference type="NCBIfam" id="TIGR01068">
    <property type="entry name" value="thioredoxin"/>
    <property type="match status" value="1"/>
</dbReference>
<evidence type="ECO:0000256" key="1">
    <source>
        <dbReference type="ARBA" id="ARBA00008987"/>
    </source>
</evidence>
<evidence type="ECO:0000259" key="9">
    <source>
        <dbReference type="PROSITE" id="PS51352"/>
    </source>
</evidence>
<keyword evidence="11" id="KW-1185">Reference proteome</keyword>
<gene>
    <name evidence="10" type="primary">trxA</name>
    <name evidence="10" type="ORF">HGB44_19885</name>
</gene>
<evidence type="ECO:0000256" key="8">
    <source>
        <dbReference type="PIRSR" id="PIRSR000077-4"/>
    </source>
</evidence>
<dbReference type="PANTHER" id="PTHR45663">
    <property type="entry name" value="GEO12009P1"/>
    <property type="match status" value="1"/>
</dbReference>
<accession>A0A7X6RRF2</accession>
<evidence type="ECO:0000256" key="4">
    <source>
        <dbReference type="ARBA" id="ARBA00023157"/>
    </source>
</evidence>
<reference evidence="10 11" key="1">
    <citation type="submission" date="2020-04" db="EMBL/GenBank/DDBJ databases">
        <title>MicrobeNet Type strains.</title>
        <authorList>
            <person name="Nicholson A.C."/>
        </authorList>
    </citation>
    <scope>NUCLEOTIDE SEQUENCE [LARGE SCALE GENOMIC DNA]</scope>
    <source>
        <strain evidence="10 11">ATCC 23612</strain>
    </source>
</reference>
<protein>
    <recommendedName>
        <fullName evidence="6 7">Thioredoxin</fullName>
    </recommendedName>
</protein>
<dbReference type="InterPro" id="IPR013766">
    <property type="entry name" value="Thioredoxin_domain"/>
</dbReference>
<dbReference type="GO" id="GO:0005829">
    <property type="term" value="C:cytosol"/>
    <property type="evidence" value="ECO:0007669"/>
    <property type="project" value="TreeGrafter"/>
</dbReference>
<dbReference type="RefSeq" id="WP_061078281.1">
    <property type="nucleotide sequence ID" value="NZ_JAAXPG010000019.1"/>
</dbReference>
<dbReference type="PANTHER" id="PTHR45663:SF11">
    <property type="entry name" value="GEO12009P1"/>
    <property type="match status" value="1"/>
</dbReference>
<dbReference type="GO" id="GO:0045454">
    <property type="term" value="P:cell redox homeostasis"/>
    <property type="evidence" value="ECO:0007669"/>
    <property type="project" value="TreeGrafter"/>
</dbReference>
<evidence type="ECO:0000256" key="2">
    <source>
        <dbReference type="ARBA" id="ARBA00022448"/>
    </source>
</evidence>
<dbReference type="FunFam" id="3.40.30.10:FF:000001">
    <property type="entry name" value="Thioredoxin"/>
    <property type="match status" value="1"/>
</dbReference>
<dbReference type="AlphaFoldDB" id="A0A7X6RRF2"/>
<dbReference type="Pfam" id="PF00085">
    <property type="entry name" value="Thioredoxin"/>
    <property type="match status" value="1"/>
</dbReference>
<sequence length="115" mass="12306">MPSTNSTAEVSAVTDETFEREVLGGEGPVLVEFWADWCPPCRMLAPVLDQIADERAGTLAVRKVNADDNPLTTRGHGVMSLPTLMLFRDGEPVLKLVGARSKARLLSEVDAALGG</sequence>
<evidence type="ECO:0000313" key="10">
    <source>
        <dbReference type="EMBL" id="NKY99910.1"/>
    </source>
</evidence>
<dbReference type="PROSITE" id="PS00194">
    <property type="entry name" value="THIOREDOXIN_1"/>
    <property type="match status" value="1"/>
</dbReference>
<feature type="disulfide bond" description="Redox-active" evidence="8">
    <location>
        <begin position="38"/>
        <end position="41"/>
    </location>
</feature>
<dbReference type="PRINTS" id="PR00421">
    <property type="entry name" value="THIOREDOXIN"/>
</dbReference>
<dbReference type="InterPro" id="IPR005746">
    <property type="entry name" value="Thioredoxin"/>
</dbReference>
<dbReference type="Proteomes" id="UP000553209">
    <property type="component" value="Unassembled WGS sequence"/>
</dbReference>
<proteinExistence type="inferred from homology"/>
<evidence type="ECO:0000256" key="6">
    <source>
        <dbReference type="NCBIfam" id="TIGR01068"/>
    </source>
</evidence>
<dbReference type="InterPro" id="IPR036249">
    <property type="entry name" value="Thioredoxin-like_sf"/>
</dbReference>
<evidence type="ECO:0000256" key="7">
    <source>
        <dbReference type="PIRNR" id="PIRNR000077"/>
    </source>
</evidence>
<comment type="similarity">
    <text evidence="1 7">Belongs to the thioredoxin family.</text>
</comment>
<comment type="caution">
    <text evidence="10">The sequence shown here is derived from an EMBL/GenBank/DDBJ whole genome shotgun (WGS) entry which is preliminary data.</text>
</comment>
<organism evidence="10 11">
    <name type="scientific">Nocardiopsis alborubida</name>
    <dbReference type="NCBI Taxonomy" id="146802"/>
    <lineage>
        <taxon>Bacteria</taxon>
        <taxon>Bacillati</taxon>
        <taxon>Actinomycetota</taxon>
        <taxon>Actinomycetes</taxon>
        <taxon>Streptosporangiales</taxon>
        <taxon>Nocardiopsidaceae</taxon>
        <taxon>Nocardiopsis</taxon>
    </lineage>
</organism>
<dbReference type="GO" id="GO:0015035">
    <property type="term" value="F:protein-disulfide reductase activity"/>
    <property type="evidence" value="ECO:0007669"/>
    <property type="project" value="UniProtKB-UniRule"/>
</dbReference>
<keyword evidence="2" id="KW-0813">Transport</keyword>
<evidence type="ECO:0000256" key="3">
    <source>
        <dbReference type="ARBA" id="ARBA00022982"/>
    </source>
</evidence>
<dbReference type="InterPro" id="IPR017937">
    <property type="entry name" value="Thioredoxin_CS"/>
</dbReference>
<dbReference type="CDD" id="cd02947">
    <property type="entry name" value="TRX_family"/>
    <property type="match status" value="1"/>
</dbReference>
<keyword evidence="5 8" id="KW-0676">Redox-active center</keyword>
<evidence type="ECO:0000313" key="11">
    <source>
        <dbReference type="Proteomes" id="UP000553209"/>
    </source>
</evidence>
<dbReference type="PIRSF" id="PIRSF000077">
    <property type="entry name" value="Thioredoxin"/>
    <property type="match status" value="1"/>
</dbReference>
<name>A0A7X6RRF2_9ACTN</name>